<evidence type="ECO:0000256" key="2">
    <source>
        <dbReference type="SAM" id="SignalP"/>
    </source>
</evidence>
<dbReference type="AlphaFoldDB" id="A0A4S2H4V8"/>
<evidence type="ECO:0000256" key="1">
    <source>
        <dbReference type="SAM" id="MobiDB-lite"/>
    </source>
</evidence>
<feature type="signal peptide" evidence="2">
    <location>
        <begin position="1"/>
        <end position="21"/>
    </location>
</feature>
<keyword evidence="4" id="KW-1185">Reference proteome</keyword>
<comment type="caution">
    <text evidence="3">The sequence shown here is derived from an EMBL/GenBank/DDBJ whole genome shotgun (WGS) entry which is preliminary data.</text>
</comment>
<protein>
    <recommendedName>
        <fullName evidence="5">DUF305 domain-containing protein</fullName>
    </recommendedName>
</protein>
<dbReference type="OrthoDB" id="517560at2"/>
<name>A0A4S2H4V8_9PROT</name>
<keyword evidence="2" id="KW-0732">Signal</keyword>
<accession>A0A4S2H4V8</accession>
<proteinExistence type="predicted"/>
<reference evidence="3 4" key="1">
    <citation type="journal article" date="2017" name="Int. J. Syst. Evol. Microbiol.">
        <title>Marinicauda algicola sp. nov., isolated from a marine red alga Rhodosorus marinus.</title>
        <authorList>
            <person name="Jeong S.E."/>
            <person name="Jeon S.H."/>
            <person name="Chun B.H."/>
            <person name="Kim D.W."/>
            <person name="Jeon C.O."/>
        </authorList>
    </citation>
    <scope>NUCLEOTIDE SEQUENCE [LARGE SCALE GENOMIC DNA]</scope>
    <source>
        <strain evidence="3 4">JCM 31718</strain>
    </source>
</reference>
<dbReference type="Proteomes" id="UP000308054">
    <property type="component" value="Unassembled WGS sequence"/>
</dbReference>
<feature type="chain" id="PRO_5020385715" description="DUF305 domain-containing protein" evidence="2">
    <location>
        <begin position="22"/>
        <end position="633"/>
    </location>
</feature>
<dbReference type="EMBL" id="SRXW01000001">
    <property type="protein sequence ID" value="TGY90451.1"/>
    <property type="molecule type" value="Genomic_DNA"/>
</dbReference>
<gene>
    <name evidence="3" type="ORF">E5163_04855</name>
</gene>
<dbReference type="PROSITE" id="PS51257">
    <property type="entry name" value="PROKAR_LIPOPROTEIN"/>
    <property type="match status" value="1"/>
</dbReference>
<sequence>MTHLKTVLAASVAAAALSACAPQDMFGPYGDAASARPAPAAQAEAPPPSREGLAAGVHDAGSAAWNLELVTNHPTPEGFSATAIIEGGSGTASAYQDDGAGEGGESEDAQSERRRRLFDVLALANSDLAFSGDVVFMGSFHGVNAFDVSDPASPEHVLSLVCPGGQGDVSVHANLLFMSVEENRARIDCGGGGVEGEVSEERFRGVRIFDISDLQSPRQVAAVQTCRGSHTHTLVPHPSDPDTLYVYVQGTGSVRSGEELEICSGGSPDENPDTALYSIDVIEVPLAAPETAHIVNRPRIFADRETGEIAGLWQAVESGEGGGPRSGTTNHCHDITVYPEFGLAAGACSGNGILLDITDPVNPARIAEVFDPAMAYWHSATFSNDAQKIVFTDEWGGGLGARCRAWDPVNWGANVIVSVQGEELVQHAYFKIPNEQTEQENCVAHNGSLIPVPGRDLFVQSWYQGGISVMDFTDPDNPVEIAYFDRGPVHAEELYLAGHWSAYWHNGHIYASEIVRGLDVLTLTPSVLLSQAEIEAAALVTFEEANPQVQRHFEWPAEPVVARAYLDQLERSGTVSARLLARAGEEVARWQEGAPREARLARLSADLEAQAAATGGRDAERLSELARVLREAD</sequence>
<dbReference type="RefSeq" id="WP_135994950.1">
    <property type="nucleotide sequence ID" value="NZ_CP071057.1"/>
</dbReference>
<feature type="region of interest" description="Disordered" evidence="1">
    <location>
        <begin position="32"/>
        <end position="55"/>
    </location>
</feature>
<evidence type="ECO:0008006" key="5">
    <source>
        <dbReference type="Google" id="ProtNLM"/>
    </source>
</evidence>
<dbReference type="SUPFAM" id="SSF75011">
    <property type="entry name" value="3-carboxy-cis,cis-mucoante lactonizing enzyme"/>
    <property type="match status" value="1"/>
</dbReference>
<evidence type="ECO:0000313" key="3">
    <source>
        <dbReference type="EMBL" id="TGY90451.1"/>
    </source>
</evidence>
<feature type="compositionally biased region" description="Low complexity" evidence="1">
    <location>
        <begin position="32"/>
        <end position="44"/>
    </location>
</feature>
<organism evidence="3 4">
    <name type="scientific">Marinicauda algicola</name>
    <dbReference type="NCBI Taxonomy" id="2029849"/>
    <lineage>
        <taxon>Bacteria</taxon>
        <taxon>Pseudomonadati</taxon>
        <taxon>Pseudomonadota</taxon>
        <taxon>Alphaproteobacteria</taxon>
        <taxon>Maricaulales</taxon>
        <taxon>Maricaulaceae</taxon>
        <taxon>Marinicauda</taxon>
    </lineage>
</organism>
<feature type="region of interest" description="Disordered" evidence="1">
    <location>
        <begin position="90"/>
        <end position="112"/>
    </location>
</feature>
<evidence type="ECO:0000313" key="4">
    <source>
        <dbReference type="Proteomes" id="UP000308054"/>
    </source>
</evidence>